<gene>
    <name evidence="1" type="ORF">CEXT_780661</name>
</gene>
<accession>A0AAV4TUW5</accession>
<organism evidence="1 2">
    <name type="scientific">Caerostris extrusa</name>
    <name type="common">Bark spider</name>
    <name type="synonym">Caerostris bankana</name>
    <dbReference type="NCBI Taxonomy" id="172846"/>
    <lineage>
        <taxon>Eukaryota</taxon>
        <taxon>Metazoa</taxon>
        <taxon>Ecdysozoa</taxon>
        <taxon>Arthropoda</taxon>
        <taxon>Chelicerata</taxon>
        <taxon>Arachnida</taxon>
        <taxon>Araneae</taxon>
        <taxon>Araneomorphae</taxon>
        <taxon>Entelegynae</taxon>
        <taxon>Araneoidea</taxon>
        <taxon>Araneidae</taxon>
        <taxon>Caerostris</taxon>
    </lineage>
</organism>
<comment type="caution">
    <text evidence="1">The sequence shown here is derived from an EMBL/GenBank/DDBJ whole genome shotgun (WGS) entry which is preliminary data.</text>
</comment>
<reference evidence="1 2" key="1">
    <citation type="submission" date="2021-06" db="EMBL/GenBank/DDBJ databases">
        <title>Caerostris extrusa draft genome.</title>
        <authorList>
            <person name="Kono N."/>
            <person name="Arakawa K."/>
        </authorList>
    </citation>
    <scope>NUCLEOTIDE SEQUENCE [LARGE SCALE GENOMIC DNA]</scope>
</reference>
<evidence type="ECO:0000313" key="2">
    <source>
        <dbReference type="Proteomes" id="UP001054945"/>
    </source>
</evidence>
<evidence type="ECO:0000313" key="1">
    <source>
        <dbReference type="EMBL" id="GIY47988.1"/>
    </source>
</evidence>
<dbReference type="AlphaFoldDB" id="A0AAV4TUW5"/>
<proteinExistence type="predicted"/>
<name>A0AAV4TUW5_CAEEX</name>
<sequence length="160" mass="17973">MTVFVKRPVIVRERKTSATETTCSLKHGIAASMLQKLSTFILQSENDDRKMEKGQITVATYNSNYVSPYPRILDEKNKKVGRNESTREAGDQTILREPQALDGSSWDLQKDQKISRVIFVQKRKCDHTSGVGALSSAAVPKCKLGETMFHFFFPCSNSIP</sequence>
<dbReference type="Proteomes" id="UP001054945">
    <property type="component" value="Unassembled WGS sequence"/>
</dbReference>
<keyword evidence="2" id="KW-1185">Reference proteome</keyword>
<protein>
    <submittedName>
        <fullName evidence="1">Uncharacterized protein</fullName>
    </submittedName>
</protein>
<dbReference type="EMBL" id="BPLR01011656">
    <property type="protein sequence ID" value="GIY47988.1"/>
    <property type="molecule type" value="Genomic_DNA"/>
</dbReference>